<accession>A0A1F6BGP7</accession>
<evidence type="ECO:0000313" key="2">
    <source>
        <dbReference type="EMBL" id="OGG35687.1"/>
    </source>
</evidence>
<sequence length="176" mass="19916">MFPLIERADQARIVDISRGELQIFLQSLHTRMLQQFDVLPPDAYTDQQIQLFDGWGKTTYDMTKPHVIPVNKAHVSVTIGKEKFGILPRLGRTKPSFLIDCLAITKDNASSHSEQYLLTEDGYLERVTADGRDTESIPDAYFLDAVELMHQVVDRTYESKPTPGPFTPRPPVGGKR</sequence>
<dbReference type="STRING" id="1798401.A2363_04180"/>
<protein>
    <submittedName>
        <fullName evidence="2">Uncharacterized protein</fullName>
    </submittedName>
</protein>
<proteinExistence type="predicted"/>
<name>A0A1F6BGP7_9BACT</name>
<gene>
    <name evidence="2" type="ORF">A2363_04180</name>
</gene>
<feature type="compositionally biased region" description="Pro residues" evidence="1">
    <location>
        <begin position="162"/>
        <end position="176"/>
    </location>
</feature>
<comment type="caution">
    <text evidence="2">The sequence shown here is derived from an EMBL/GenBank/DDBJ whole genome shotgun (WGS) entry which is preliminary data.</text>
</comment>
<dbReference type="Proteomes" id="UP000176186">
    <property type="component" value="Unassembled WGS sequence"/>
</dbReference>
<dbReference type="AlphaFoldDB" id="A0A1F6BGP7"/>
<evidence type="ECO:0000256" key="1">
    <source>
        <dbReference type="SAM" id="MobiDB-lite"/>
    </source>
</evidence>
<reference evidence="2 3" key="1">
    <citation type="journal article" date="2016" name="Nat. Commun.">
        <title>Thousands of microbial genomes shed light on interconnected biogeochemical processes in an aquifer system.</title>
        <authorList>
            <person name="Anantharaman K."/>
            <person name="Brown C.T."/>
            <person name="Hug L.A."/>
            <person name="Sharon I."/>
            <person name="Castelle C.J."/>
            <person name="Probst A.J."/>
            <person name="Thomas B.C."/>
            <person name="Singh A."/>
            <person name="Wilkins M.J."/>
            <person name="Karaoz U."/>
            <person name="Brodie E.L."/>
            <person name="Williams K.H."/>
            <person name="Hubbard S.S."/>
            <person name="Banfield J.F."/>
        </authorList>
    </citation>
    <scope>NUCLEOTIDE SEQUENCE [LARGE SCALE GENOMIC DNA]</scope>
</reference>
<organism evidence="2 3">
    <name type="scientific">Candidatus Gottesmanbacteria bacterium RIFOXYB1_FULL_47_11</name>
    <dbReference type="NCBI Taxonomy" id="1798401"/>
    <lineage>
        <taxon>Bacteria</taxon>
        <taxon>Candidatus Gottesmaniibacteriota</taxon>
    </lineage>
</organism>
<evidence type="ECO:0000313" key="3">
    <source>
        <dbReference type="Proteomes" id="UP000176186"/>
    </source>
</evidence>
<dbReference type="EMBL" id="MFKE01000008">
    <property type="protein sequence ID" value="OGG35687.1"/>
    <property type="molecule type" value="Genomic_DNA"/>
</dbReference>
<feature type="region of interest" description="Disordered" evidence="1">
    <location>
        <begin position="156"/>
        <end position="176"/>
    </location>
</feature>